<accession>C1A9V5</accession>
<keyword evidence="1" id="KW-0175">Coiled coil</keyword>
<dbReference type="KEGG" id="gau:GAU_2240"/>
<protein>
    <submittedName>
        <fullName evidence="3">Uncharacterized protein</fullName>
    </submittedName>
</protein>
<dbReference type="HOGENOM" id="CLU_893587_0_0_0"/>
<dbReference type="Proteomes" id="UP000002209">
    <property type="component" value="Chromosome"/>
</dbReference>
<feature type="coiled-coil region" evidence="1">
    <location>
        <begin position="21"/>
        <end position="48"/>
    </location>
</feature>
<evidence type="ECO:0000313" key="4">
    <source>
        <dbReference type="Proteomes" id="UP000002209"/>
    </source>
</evidence>
<dbReference type="STRING" id="379066.GAU_2240"/>
<dbReference type="AlphaFoldDB" id="C1A9V5"/>
<sequence length="311" mass="32893">MSIEEVLSSVGLVHFAATDQEKSLAARVVTAEQRVAAVEREHQALRRRIMDTVPKGPRCRDCADCNGTCQNDGKTPCDPVELAFSRFAALEARSDQQAAVERTIAALRELDQPVFVAASKAAFEASTGKDASTANMDEVDQYVEVAAAVITAALAAAAPAATSSKVEANASNSSNSSVESAPFQGRVMPWLLACFGAEIASDKLERSDRFIEEALELVQAGGFAKDRVLALVDYVFSRPQGAINQEVGGVMVTLAAYCLAHGTDMHAAGETELARVWTKIEKIRAKQAAKPRGSALPVATTPTPGGARDGE</sequence>
<evidence type="ECO:0000256" key="2">
    <source>
        <dbReference type="SAM" id="MobiDB-lite"/>
    </source>
</evidence>
<organism evidence="3 4">
    <name type="scientific">Gemmatimonas aurantiaca (strain DSM 14586 / JCM 11422 / NBRC 100505 / T-27)</name>
    <dbReference type="NCBI Taxonomy" id="379066"/>
    <lineage>
        <taxon>Bacteria</taxon>
        <taxon>Pseudomonadati</taxon>
        <taxon>Gemmatimonadota</taxon>
        <taxon>Gemmatimonadia</taxon>
        <taxon>Gemmatimonadales</taxon>
        <taxon>Gemmatimonadaceae</taxon>
        <taxon>Gemmatimonas</taxon>
    </lineage>
</organism>
<evidence type="ECO:0000256" key="1">
    <source>
        <dbReference type="SAM" id="Coils"/>
    </source>
</evidence>
<keyword evidence="4" id="KW-1185">Reference proteome</keyword>
<dbReference type="eggNOG" id="ENOG5032VME">
    <property type="taxonomic scope" value="Bacteria"/>
</dbReference>
<dbReference type="RefSeq" id="WP_012683729.1">
    <property type="nucleotide sequence ID" value="NC_012489.1"/>
</dbReference>
<feature type="region of interest" description="Disordered" evidence="2">
    <location>
        <begin position="288"/>
        <end position="311"/>
    </location>
</feature>
<name>C1A9V5_GEMAT</name>
<dbReference type="EMBL" id="AP009153">
    <property type="protein sequence ID" value="BAH39282.1"/>
    <property type="molecule type" value="Genomic_DNA"/>
</dbReference>
<evidence type="ECO:0000313" key="3">
    <source>
        <dbReference type="EMBL" id="BAH39282.1"/>
    </source>
</evidence>
<proteinExistence type="predicted"/>
<gene>
    <name evidence="3" type="ordered locus">GAU_2240</name>
</gene>
<reference evidence="4" key="1">
    <citation type="submission" date="2006-03" db="EMBL/GenBank/DDBJ databases">
        <title>Complete genome sequence of Gemmatimonas aurantiaca T-27 that represents a novel phylum Gemmatimonadetes.</title>
        <authorList>
            <person name="Takasaki K."/>
            <person name="Ichikawa N."/>
            <person name="Miura H."/>
            <person name="Matsushita S."/>
            <person name="Watanabe Y."/>
            <person name="Oguchi A."/>
            <person name="Ankai A."/>
            <person name="Yashiro I."/>
            <person name="Takahashi M."/>
            <person name="Terui Y."/>
            <person name="Fukui S."/>
            <person name="Yokoyama H."/>
            <person name="Tanikawa S."/>
            <person name="Hanada S."/>
            <person name="Kamagata Y."/>
            <person name="Fujita N."/>
        </authorList>
    </citation>
    <scope>NUCLEOTIDE SEQUENCE [LARGE SCALE GENOMIC DNA]</scope>
    <source>
        <strain evidence="4">T-27 / DSM 14586 / JCM 11422 / NBRC 100505</strain>
    </source>
</reference>